<accession>A0A5D3FW43</accession>
<evidence type="ECO:0000313" key="2">
    <source>
        <dbReference type="EMBL" id="TYK52541.1"/>
    </source>
</evidence>
<gene>
    <name evidence="2" type="ORF">FXF68_01845</name>
</gene>
<keyword evidence="3" id="KW-1185">Reference proteome</keyword>
<evidence type="ECO:0000256" key="1">
    <source>
        <dbReference type="SAM" id="MobiDB-lite"/>
    </source>
</evidence>
<name>A0A5D3FW43_9ACTN</name>
<comment type="caution">
    <text evidence="2">The sequence shown here is derived from an EMBL/GenBank/DDBJ whole genome shotgun (WGS) entry which is preliminary data.</text>
</comment>
<dbReference type="AlphaFoldDB" id="A0A5D3FW43"/>
<sequence length="96" mass="10554">MGAHAVAAAKRPGLFRLRHIVADGVPPREAFGFHTLFEVWTTGADYHSTRSSVKTSLFGDLAVHTPDVHAVSEQPRRERTENNENEPAACAFTQVI</sequence>
<proteinExistence type="predicted"/>
<evidence type="ECO:0000313" key="3">
    <source>
        <dbReference type="Proteomes" id="UP000323505"/>
    </source>
</evidence>
<feature type="region of interest" description="Disordered" evidence="1">
    <location>
        <begin position="70"/>
        <end position="96"/>
    </location>
</feature>
<dbReference type="EMBL" id="VSRQ01000001">
    <property type="protein sequence ID" value="TYK52541.1"/>
    <property type="molecule type" value="Genomic_DNA"/>
</dbReference>
<dbReference type="RefSeq" id="WP_148757094.1">
    <property type="nucleotide sequence ID" value="NZ_VSRQ01000001.1"/>
</dbReference>
<protein>
    <submittedName>
        <fullName evidence="2">Uncharacterized protein</fullName>
    </submittedName>
</protein>
<organism evidence="2 3">
    <name type="scientific">Actinomadura decatromicini</name>
    <dbReference type="NCBI Taxonomy" id="2604572"/>
    <lineage>
        <taxon>Bacteria</taxon>
        <taxon>Bacillati</taxon>
        <taxon>Actinomycetota</taxon>
        <taxon>Actinomycetes</taxon>
        <taxon>Streptosporangiales</taxon>
        <taxon>Thermomonosporaceae</taxon>
        <taxon>Actinomadura</taxon>
    </lineage>
</organism>
<reference evidence="2 3" key="1">
    <citation type="submission" date="2019-08" db="EMBL/GenBank/DDBJ databases">
        <title>Actinomadura sp. nov. CYP1-5 isolated from mountain soil.</title>
        <authorList>
            <person name="Songsumanus A."/>
            <person name="Kuncharoen N."/>
            <person name="Kudo T."/>
            <person name="Yuki M."/>
            <person name="Igarashi Y."/>
            <person name="Tanasupawat S."/>
        </authorList>
    </citation>
    <scope>NUCLEOTIDE SEQUENCE [LARGE SCALE GENOMIC DNA]</scope>
    <source>
        <strain evidence="2 3">CYP1-5</strain>
    </source>
</reference>
<dbReference type="Proteomes" id="UP000323505">
    <property type="component" value="Unassembled WGS sequence"/>
</dbReference>